<feature type="domain" description="ABC transporter" evidence="2">
    <location>
        <begin position="2"/>
        <end position="203"/>
    </location>
</feature>
<dbReference type="Pfam" id="PF00005">
    <property type="entry name" value="ABC_tran"/>
    <property type="match status" value="1"/>
</dbReference>
<dbReference type="InterPro" id="IPR003593">
    <property type="entry name" value="AAA+_ATPase"/>
</dbReference>
<dbReference type="InterPro" id="IPR003439">
    <property type="entry name" value="ABC_transporter-like_ATP-bd"/>
</dbReference>
<dbReference type="InterPro" id="IPR050093">
    <property type="entry name" value="ABC_SmlMolc_Importer"/>
</dbReference>
<comment type="caution">
    <text evidence="3">The sequence shown here is derived from an EMBL/GenBank/DDBJ whole genome shotgun (WGS) entry which is preliminary data.</text>
</comment>
<organism evidence="3 4">
    <name type="scientific">Tissierella carlieri</name>
    <dbReference type="NCBI Taxonomy" id="689904"/>
    <lineage>
        <taxon>Bacteria</taxon>
        <taxon>Bacillati</taxon>
        <taxon>Bacillota</taxon>
        <taxon>Tissierellia</taxon>
        <taxon>Tissierellales</taxon>
        <taxon>Tissierellaceae</taxon>
        <taxon>Tissierella</taxon>
    </lineage>
</organism>
<dbReference type="InterPro" id="IPR017871">
    <property type="entry name" value="ABC_transporter-like_CS"/>
</dbReference>
<dbReference type="RefSeq" id="WP_216556385.1">
    <property type="nucleotide sequence ID" value="NZ_JAHLOH010000019.1"/>
</dbReference>
<dbReference type="EMBL" id="JANGAC010000021">
    <property type="protein sequence ID" value="MCQ4925412.1"/>
    <property type="molecule type" value="Genomic_DNA"/>
</dbReference>
<dbReference type="PROSITE" id="PS00675">
    <property type="entry name" value="SIGMA54_INTERACT_1"/>
    <property type="match status" value="1"/>
</dbReference>
<dbReference type="InterPro" id="IPR025662">
    <property type="entry name" value="Sigma_54_int_dom_ATP-bd_1"/>
</dbReference>
<dbReference type="GO" id="GO:0005524">
    <property type="term" value="F:ATP binding"/>
    <property type="evidence" value="ECO:0007669"/>
    <property type="project" value="UniProtKB-KW"/>
</dbReference>
<keyword evidence="3" id="KW-0547">Nucleotide-binding</keyword>
<dbReference type="Proteomes" id="UP001524478">
    <property type="component" value="Unassembled WGS sequence"/>
</dbReference>
<dbReference type="PANTHER" id="PTHR42781">
    <property type="entry name" value="SPERMIDINE/PUTRESCINE IMPORT ATP-BINDING PROTEIN POTA"/>
    <property type="match status" value="1"/>
</dbReference>
<dbReference type="SMART" id="SM00382">
    <property type="entry name" value="AAA"/>
    <property type="match status" value="1"/>
</dbReference>
<reference evidence="3 4" key="1">
    <citation type="submission" date="2022-06" db="EMBL/GenBank/DDBJ databases">
        <title>Isolation of gut microbiota from human fecal samples.</title>
        <authorList>
            <person name="Pamer E.G."/>
            <person name="Barat B."/>
            <person name="Waligurski E."/>
            <person name="Medina S."/>
            <person name="Paddock L."/>
            <person name="Mostad J."/>
        </authorList>
    </citation>
    <scope>NUCLEOTIDE SEQUENCE [LARGE SCALE GENOMIC DNA]</scope>
    <source>
        <strain evidence="3 4">DFI.7.95</strain>
    </source>
</reference>
<evidence type="ECO:0000313" key="3">
    <source>
        <dbReference type="EMBL" id="MCQ4925412.1"/>
    </source>
</evidence>
<evidence type="ECO:0000256" key="1">
    <source>
        <dbReference type="ARBA" id="ARBA00022448"/>
    </source>
</evidence>
<evidence type="ECO:0000313" key="4">
    <source>
        <dbReference type="Proteomes" id="UP001524478"/>
    </source>
</evidence>
<dbReference type="PROSITE" id="PS50893">
    <property type="entry name" value="ABC_TRANSPORTER_2"/>
    <property type="match status" value="1"/>
</dbReference>
<protein>
    <submittedName>
        <fullName evidence="3">ATP-binding cassette domain-containing protein</fullName>
    </submittedName>
</protein>
<dbReference type="PANTHER" id="PTHR42781:SF9">
    <property type="entry name" value="AMINO ACID ABC TRANSPORTER, ATP-BINDING PROTEIN-RELATED"/>
    <property type="match status" value="1"/>
</dbReference>
<gene>
    <name evidence="3" type="ORF">NE686_20070</name>
</gene>
<proteinExistence type="predicted"/>
<keyword evidence="3" id="KW-0067">ATP-binding</keyword>
<keyword evidence="4" id="KW-1185">Reference proteome</keyword>
<keyword evidence="1" id="KW-0813">Transport</keyword>
<accession>A0ABT1SHJ2</accession>
<dbReference type="PROSITE" id="PS00211">
    <property type="entry name" value="ABC_TRANSPORTER_1"/>
    <property type="match status" value="1"/>
</dbReference>
<sequence>MLKVENLNKSFGDKKVLVNTNLEVEKGSIVMIVGESGVGKTTLIRCLCGLEVYDSGRISFSHDDEVEDKSIGLVFQNFNLFPHFSVIKNITYSLIKGRKMIKEDAIKKAKELIELLGLSGLEDSYEYQLSGGQKQRVAIARALAMEPQYLCFDEPTSALDYKLRDSVGEILKTVASKGMGVIVITHDRDFADKYGNKIYELGR</sequence>
<evidence type="ECO:0000259" key="2">
    <source>
        <dbReference type="PROSITE" id="PS50893"/>
    </source>
</evidence>
<name>A0ABT1SHJ2_9FIRM</name>